<sequence>MLSALPNRFYAPGGLPTPSKDHYTLCGISASLDIGQYHHQFTIGGVLTVNEKAFALTVLHSDPEEPDAKTQETSIESLVKEMVEKGAVAKNIKEINVASSTRRNSGSEKEMISGDPLDSQQPTGREHEHLGTLTRTGEEWALISIDDPGNRLPNCIEVPDHGARLYLDRVQDPEDVLAKAKVYVCSGVGSAIRASLSGPLSRMKLGSGKIIKVWTVTFIDHRKGQQLRLGDSGSWVVNPFEGIIYGHVIARAKNVGFVLPLKHVMEEIGACQLPTVAIKSPQEVFEEYAKSQNDRGSLHRAARAGDEVTVNLLIKQGANKEVEDDNGRTPLYLAIEAGHQPTVKLLIEYRADKEVKDYNCRTPLHLAVEAESEGIVELLVEHGANKEARDNHGRTPLHLAVEAGRENIMKFLHS</sequence>
<feature type="repeat" description="ANK" evidence="3">
    <location>
        <begin position="326"/>
        <end position="358"/>
    </location>
</feature>
<feature type="region of interest" description="Disordered" evidence="4">
    <location>
        <begin position="99"/>
        <end position="130"/>
    </location>
</feature>
<evidence type="ECO:0000256" key="4">
    <source>
        <dbReference type="SAM" id="MobiDB-lite"/>
    </source>
</evidence>
<dbReference type="HOGENOM" id="CLU_664060_0_0_1"/>
<proteinExistence type="predicted"/>
<organism evidence="5 6">
    <name type="scientific">Pyricularia oryzae (strain 70-15 / ATCC MYA-4617 / FGSC 8958)</name>
    <name type="common">Rice blast fungus</name>
    <name type="synonym">Magnaporthe oryzae</name>
    <dbReference type="NCBI Taxonomy" id="242507"/>
    <lineage>
        <taxon>Eukaryota</taxon>
        <taxon>Fungi</taxon>
        <taxon>Dikarya</taxon>
        <taxon>Ascomycota</taxon>
        <taxon>Pezizomycotina</taxon>
        <taxon>Sordariomycetes</taxon>
        <taxon>Sordariomycetidae</taxon>
        <taxon>Magnaporthales</taxon>
        <taxon>Pyriculariaceae</taxon>
        <taxon>Pyricularia</taxon>
    </lineage>
</organism>
<feature type="repeat" description="ANK" evidence="3">
    <location>
        <begin position="392"/>
        <end position="414"/>
    </location>
</feature>
<dbReference type="STRING" id="242507.G4MMT1"/>
<dbReference type="Proteomes" id="UP000009058">
    <property type="component" value="Chromosome 1"/>
</dbReference>
<feature type="repeat" description="ANK" evidence="3">
    <location>
        <begin position="359"/>
        <end position="391"/>
    </location>
</feature>
<dbReference type="RefSeq" id="XP_003708773.1">
    <property type="nucleotide sequence ID" value="XM_003708725.1"/>
</dbReference>
<feature type="repeat" description="ANK" evidence="3">
    <location>
        <begin position="293"/>
        <end position="325"/>
    </location>
</feature>
<gene>
    <name evidence="5" type="ORF">MGG_14612</name>
</gene>
<evidence type="ECO:0000256" key="2">
    <source>
        <dbReference type="ARBA" id="ARBA00023043"/>
    </source>
</evidence>
<dbReference type="GeneID" id="5050480"/>
<dbReference type="InterPro" id="IPR002110">
    <property type="entry name" value="Ankyrin_rpt"/>
</dbReference>
<dbReference type="PROSITE" id="PS50297">
    <property type="entry name" value="ANK_REP_REGION"/>
    <property type="match status" value="4"/>
</dbReference>
<dbReference type="KEGG" id="mgr:MGG_14612"/>
<keyword evidence="6" id="KW-1185">Reference proteome</keyword>
<dbReference type="EMBL" id="CM001231">
    <property type="protein sequence ID" value="EHA56161.1"/>
    <property type="molecule type" value="Genomic_DNA"/>
</dbReference>
<dbReference type="AlphaFoldDB" id="G4MMT1"/>
<keyword evidence="1" id="KW-0677">Repeat</keyword>
<evidence type="ECO:0000313" key="6">
    <source>
        <dbReference type="Proteomes" id="UP000009058"/>
    </source>
</evidence>
<name>G4MMT1_PYRO7</name>
<dbReference type="VEuPathDB" id="FungiDB:MGG_14612"/>
<evidence type="ECO:0000256" key="1">
    <source>
        <dbReference type="ARBA" id="ARBA00022737"/>
    </source>
</evidence>
<reference key="2">
    <citation type="submission" date="2011-05" db="EMBL/GenBank/DDBJ databases">
        <title>The Genome Sequence of Magnaporthe oryzae 70-15.</title>
        <authorList>
            <consortium name="The Broad Institute Genome Sequencing Platform"/>
            <person name="Ma L.-J."/>
            <person name="Dead R."/>
            <person name="Young S.K."/>
            <person name="Zeng Q."/>
            <person name="Gargeya S."/>
            <person name="Fitzgerald M."/>
            <person name="Haas B."/>
            <person name="Abouelleil A."/>
            <person name="Alvarado L."/>
            <person name="Arachchi H.M."/>
            <person name="Berlin A."/>
            <person name="Brown A."/>
            <person name="Chapman S.B."/>
            <person name="Chen Z."/>
            <person name="Dunbar C."/>
            <person name="Freedman E."/>
            <person name="Gearin G."/>
            <person name="Gellesch M."/>
            <person name="Goldberg J."/>
            <person name="Griggs A."/>
            <person name="Gujja S."/>
            <person name="Heiman D."/>
            <person name="Howarth C."/>
            <person name="Larson L."/>
            <person name="Lui A."/>
            <person name="MacDonald P.J.P."/>
            <person name="Mehta T."/>
            <person name="Montmayeur A."/>
            <person name="Murphy C."/>
            <person name="Neiman D."/>
            <person name="Pearson M."/>
            <person name="Priest M."/>
            <person name="Roberts A."/>
            <person name="Saif S."/>
            <person name="Shea T."/>
            <person name="Shenoy N."/>
            <person name="Sisk P."/>
            <person name="Stolte C."/>
            <person name="Sykes S."/>
            <person name="Yandava C."/>
            <person name="Wortman J."/>
            <person name="Nusbaum C."/>
            <person name="Birren B."/>
        </authorList>
    </citation>
    <scope>NUCLEOTIDE SEQUENCE</scope>
    <source>
        <strain>70-15</strain>
    </source>
</reference>
<dbReference type="eggNOG" id="KOG0504">
    <property type="taxonomic scope" value="Eukaryota"/>
</dbReference>
<dbReference type="PANTHER" id="PTHR24171">
    <property type="entry name" value="ANKYRIN REPEAT DOMAIN-CONTAINING PROTEIN 39-RELATED"/>
    <property type="match status" value="1"/>
</dbReference>
<reference evidence="5 6" key="1">
    <citation type="journal article" date="2005" name="Nature">
        <title>The genome sequence of the rice blast fungus Magnaporthe grisea.</title>
        <authorList>
            <person name="Dean R.A."/>
            <person name="Talbot N.J."/>
            <person name="Ebbole D.J."/>
            <person name="Farman M.L."/>
            <person name="Mitchell T.K."/>
            <person name="Orbach M.J."/>
            <person name="Thon M."/>
            <person name="Kulkarni R."/>
            <person name="Xu J.R."/>
            <person name="Pan H."/>
            <person name="Read N.D."/>
            <person name="Lee Y.H."/>
            <person name="Carbone I."/>
            <person name="Brown D."/>
            <person name="Oh Y.Y."/>
            <person name="Donofrio N."/>
            <person name="Jeong J.S."/>
            <person name="Soanes D.M."/>
            <person name="Djonovic S."/>
            <person name="Kolomiets E."/>
            <person name="Rehmeyer C."/>
            <person name="Li W."/>
            <person name="Harding M."/>
            <person name="Kim S."/>
            <person name="Lebrun M.H."/>
            <person name="Bohnert H."/>
            <person name="Coughlan S."/>
            <person name="Butler J."/>
            <person name="Calvo S."/>
            <person name="Ma L.J."/>
            <person name="Nicol R."/>
            <person name="Purcell S."/>
            <person name="Nusbaum C."/>
            <person name="Galagan J.E."/>
            <person name="Birren B.W."/>
        </authorList>
    </citation>
    <scope>NUCLEOTIDE SEQUENCE [LARGE SCALE GENOMIC DNA]</scope>
    <source>
        <strain evidence="6">70-15 / ATCC MYA-4617 / FGSC 8958</strain>
    </source>
</reference>
<evidence type="ECO:0000256" key="3">
    <source>
        <dbReference type="PROSITE-ProRule" id="PRU00023"/>
    </source>
</evidence>
<accession>G4MMT1</accession>
<dbReference type="SMR" id="G4MMT1"/>
<dbReference type="OrthoDB" id="341259at2759"/>
<protein>
    <submittedName>
        <fullName evidence="5">Uncharacterized protein</fullName>
    </submittedName>
</protein>
<keyword evidence="2 3" id="KW-0040">ANK repeat</keyword>
<dbReference type="SMART" id="SM00248">
    <property type="entry name" value="ANK"/>
    <property type="match status" value="4"/>
</dbReference>
<evidence type="ECO:0000313" key="5">
    <source>
        <dbReference type="EMBL" id="EHA56161.1"/>
    </source>
</evidence>
<dbReference type="PANTHER" id="PTHR24171:SF9">
    <property type="entry name" value="ANKYRIN REPEAT DOMAIN-CONTAINING PROTEIN 39"/>
    <property type="match status" value="1"/>
</dbReference>
<dbReference type="SUPFAM" id="SSF48403">
    <property type="entry name" value="Ankyrin repeat"/>
    <property type="match status" value="1"/>
</dbReference>
<dbReference type="Gene3D" id="1.25.40.20">
    <property type="entry name" value="Ankyrin repeat-containing domain"/>
    <property type="match status" value="2"/>
</dbReference>
<dbReference type="InParanoid" id="G4MMT1"/>
<dbReference type="InterPro" id="IPR036770">
    <property type="entry name" value="Ankyrin_rpt-contain_sf"/>
</dbReference>
<dbReference type="Pfam" id="PF12796">
    <property type="entry name" value="Ank_2"/>
    <property type="match status" value="2"/>
</dbReference>
<dbReference type="PRINTS" id="PR01415">
    <property type="entry name" value="ANKYRIN"/>
</dbReference>
<dbReference type="PROSITE" id="PS50088">
    <property type="entry name" value="ANK_REPEAT"/>
    <property type="match status" value="4"/>
</dbReference>